<dbReference type="Gene3D" id="6.10.280.10">
    <property type="entry name" value="Mediator complex, subunit Med21"/>
    <property type="match status" value="1"/>
</dbReference>
<dbReference type="SUPFAM" id="SSF140718">
    <property type="entry name" value="Mediator hinge subcomplex-like"/>
    <property type="match status" value="1"/>
</dbReference>
<dbReference type="InterPro" id="IPR021384">
    <property type="entry name" value="Mediator_Med21"/>
</dbReference>
<feature type="coiled-coil region" evidence="7">
    <location>
        <begin position="425"/>
        <end position="463"/>
    </location>
</feature>
<keyword evidence="5 6" id="KW-0539">Nucleus</keyword>
<dbReference type="AlphaFoldDB" id="B9FYY7"/>
<feature type="region of interest" description="Disordered" evidence="8">
    <location>
        <begin position="325"/>
        <end position="385"/>
    </location>
</feature>
<dbReference type="GO" id="GO:0016592">
    <property type="term" value="C:mediator complex"/>
    <property type="evidence" value="ECO:0007669"/>
    <property type="project" value="UniProtKB-UniRule"/>
</dbReference>
<evidence type="ECO:0000256" key="3">
    <source>
        <dbReference type="ARBA" id="ARBA00023159"/>
    </source>
</evidence>
<evidence type="ECO:0000256" key="7">
    <source>
        <dbReference type="SAM" id="Coils"/>
    </source>
</evidence>
<dbReference type="PANTHER" id="PTHR13381:SF0">
    <property type="entry name" value="MEDIATOR OF RNA POLYMERASE II TRANSCRIPTION SUBUNIT 21"/>
    <property type="match status" value="1"/>
</dbReference>
<proteinExistence type="inferred from homology"/>
<feature type="compositionally biased region" description="Low complexity" evidence="8">
    <location>
        <begin position="336"/>
        <end position="350"/>
    </location>
</feature>
<dbReference type="Pfam" id="PF11221">
    <property type="entry name" value="Med21"/>
    <property type="match status" value="1"/>
</dbReference>
<feature type="region of interest" description="Disordered" evidence="8">
    <location>
        <begin position="233"/>
        <end position="299"/>
    </location>
</feature>
<sequence>MTLGMVRRRRRRRRRRGGRAELASRRSRRLVVDLQAVNAGVTCCCPEAKNNNFPVLKSMSSNNPRHVKRYHWMNDARTMVNVRFNSGFSFLWSHSHSDDAAATRHTTQLLLLILAPVRLLQEITIEEAATTLAPPPPQTISSMIGSLRGRGRRVRPRAPPPPPVPLAGSTRSRVHVITYRSPAASAAAAALPWIDWARTASMKAAPGCCPSPPIRAAWVGRWRCSWSSLMVGGGEARHGRVRQGGKSRGRRVRLMVGGGGEARHGRVRRERRRREKEREKRRRRRSPAARRGTRSPEMDIISQLQEQLNEMAMVAVNTFGTLQRDAPPVRLSNNYPDPLNPAAAAAANPNPDDPAQPQPGAAAAAAAGAPAAQAQAPPAQAQPPALDLAEHPKAMSHALVLAAKKFDALVSALPLSSEEDQLKRIKELQAENEVVGTELQKQLEAAELELKQVEALFNEATDHCINLKKPE</sequence>
<evidence type="ECO:0000256" key="6">
    <source>
        <dbReference type="RuleBase" id="RU366036"/>
    </source>
</evidence>
<evidence type="ECO:0000256" key="5">
    <source>
        <dbReference type="ARBA" id="ARBA00023242"/>
    </source>
</evidence>
<feature type="compositionally biased region" description="Low complexity" evidence="8">
    <location>
        <begin position="358"/>
        <end position="385"/>
    </location>
</feature>
<reference evidence="9" key="1">
    <citation type="journal article" date="2005" name="PLoS Biol.">
        <title>The genomes of Oryza sativa: a history of duplications.</title>
        <authorList>
            <person name="Yu J."/>
            <person name="Wang J."/>
            <person name="Lin W."/>
            <person name="Li S."/>
            <person name="Li H."/>
            <person name="Zhou J."/>
            <person name="Ni P."/>
            <person name="Dong W."/>
            <person name="Hu S."/>
            <person name="Zeng C."/>
            <person name="Zhang J."/>
            <person name="Zhang Y."/>
            <person name="Li R."/>
            <person name="Xu Z."/>
            <person name="Li S."/>
            <person name="Li X."/>
            <person name="Zheng H."/>
            <person name="Cong L."/>
            <person name="Lin L."/>
            <person name="Yin J."/>
            <person name="Geng J."/>
            <person name="Li G."/>
            <person name="Shi J."/>
            <person name="Liu J."/>
            <person name="Lv H."/>
            <person name="Li J."/>
            <person name="Wang J."/>
            <person name="Deng Y."/>
            <person name="Ran L."/>
            <person name="Shi X."/>
            <person name="Wang X."/>
            <person name="Wu Q."/>
            <person name="Li C."/>
            <person name="Ren X."/>
            <person name="Wang J."/>
            <person name="Wang X."/>
            <person name="Li D."/>
            <person name="Liu D."/>
            <person name="Zhang X."/>
            <person name="Ji Z."/>
            <person name="Zhao W."/>
            <person name="Sun Y."/>
            <person name="Zhang Z."/>
            <person name="Bao J."/>
            <person name="Han Y."/>
            <person name="Dong L."/>
            <person name="Ji J."/>
            <person name="Chen P."/>
            <person name="Wu S."/>
            <person name="Liu J."/>
            <person name="Xiao Y."/>
            <person name="Bu D."/>
            <person name="Tan J."/>
            <person name="Yang L."/>
            <person name="Ye C."/>
            <person name="Zhang J."/>
            <person name="Xu J."/>
            <person name="Zhou Y."/>
            <person name="Yu Y."/>
            <person name="Zhang B."/>
            <person name="Zhuang S."/>
            <person name="Wei H."/>
            <person name="Liu B."/>
            <person name="Lei M."/>
            <person name="Yu H."/>
            <person name="Li Y."/>
            <person name="Xu H."/>
            <person name="Wei S."/>
            <person name="He X."/>
            <person name="Fang L."/>
            <person name="Zhang Z."/>
            <person name="Zhang Y."/>
            <person name="Huang X."/>
            <person name="Su Z."/>
            <person name="Tong W."/>
            <person name="Li J."/>
            <person name="Tong Z."/>
            <person name="Li S."/>
            <person name="Ye J."/>
            <person name="Wang L."/>
            <person name="Fang L."/>
            <person name="Lei T."/>
            <person name="Chen C."/>
            <person name="Chen H."/>
            <person name="Xu Z."/>
            <person name="Li H."/>
            <person name="Huang H."/>
            <person name="Zhang F."/>
            <person name="Xu H."/>
            <person name="Li N."/>
            <person name="Zhao C."/>
            <person name="Li S."/>
            <person name="Dong L."/>
            <person name="Huang Y."/>
            <person name="Li L."/>
            <person name="Xi Y."/>
            <person name="Qi Q."/>
            <person name="Li W."/>
            <person name="Zhang B."/>
            <person name="Hu W."/>
            <person name="Zhang Y."/>
            <person name="Tian X."/>
            <person name="Jiao Y."/>
            <person name="Liang X."/>
            <person name="Jin J."/>
            <person name="Gao L."/>
            <person name="Zheng W."/>
            <person name="Hao B."/>
            <person name="Liu S."/>
            <person name="Wang W."/>
            <person name="Yuan L."/>
            <person name="Cao M."/>
            <person name="McDermott J."/>
            <person name="Samudrala R."/>
            <person name="Wang J."/>
            <person name="Wong G.K."/>
            <person name="Yang H."/>
        </authorList>
    </citation>
    <scope>NUCLEOTIDE SEQUENCE [LARGE SCALE GENOMIC DNA]</scope>
</reference>
<feature type="region of interest" description="Disordered" evidence="8">
    <location>
        <begin position="150"/>
        <end position="169"/>
    </location>
</feature>
<comment type="subunit">
    <text evidence="6">Component of the Mediator complex.</text>
</comment>
<dbReference type="InterPro" id="IPR037212">
    <property type="entry name" value="Med7/Med21-like"/>
</dbReference>
<feature type="compositionally biased region" description="Basic residues" evidence="8">
    <location>
        <begin position="1"/>
        <end position="17"/>
    </location>
</feature>
<keyword evidence="2 6" id="KW-0805">Transcription regulation</keyword>
<organism evidence="9">
    <name type="scientific">Oryza sativa subsp. japonica</name>
    <name type="common">Rice</name>
    <dbReference type="NCBI Taxonomy" id="39947"/>
    <lineage>
        <taxon>Eukaryota</taxon>
        <taxon>Viridiplantae</taxon>
        <taxon>Streptophyta</taxon>
        <taxon>Embryophyta</taxon>
        <taxon>Tracheophyta</taxon>
        <taxon>Spermatophyta</taxon>
        <taxon>Magnoliopsida</taxon>
        <taxon>Liliopsida</taxon>
        <taxon>Poales</taxon>
        <taxon>Poaceae</taxon>
        <taxon>BOP clade</taxon>
        <taxon>Oryzoideae</taxon>
        <taxon>Oryzeae</taxon>
        <taxon>Oryzinae</taxon>
        <taxon>Oryza</taxon>
        <taxon>Oryza sativa</taxon>
    </lineage>
</organism>
<comment type="subcellular location">
    <subcellularLocation>
        <location evidence="1 6">Nucleus</location>
    </subcellularLocation>
</comment>
<evidence type="ECO:0000256" key="2">
    <source>
        <dbReference type="ARBA" id="ARBA00023015"/>
    </source>
</evidence>
<accession>B9FYY7</accession>
<comment type="similarity">
    <text evidence="6">Belongs to the Mediator complex subunit 21 family.</text>
</comment>
<keyword evidence="4 6" id="KW-0804">Transcription</keyword>
<dbReference type="EMBL" id="CM000145">
    <property type="protein sequence ID" value="EEE68004.1"/>
    <property type="molecule type" value="Genomic_DNA"/>
</dbReference>
<keyword evidence="3 6" id="KW-0010">Activator</keyword>
<dbReference type="PANTHER" id="PTHR13381">
    <property type="entry name" value="RNA POLYMERASE II HOLOENZYME COMPONENT SRB7"/>
    <property type="match status" value="1"/>
</dbReference>
<feature type="compositionally biased region" description="Basic residues" evidence="8">
    <location>
        <begin position="239"/>
        <end position="253"/>
    </location>
</feature>
<evidence type="ECO:0000256" key="4">
    <source>
        <dbReference type="ARBA" id="ARBA00023163"/>
    </source>
</evidence>
<gene>
    <name evidence="9" type="ORF">OsJ_25959</name>
</gene>
<feature type="compositionally biased region" description="Basic residues" evidence="8">
    <location>
        <begin position="265"/>
        <end position="293"/>
    </location>
</feature>
<evidence type="ECO:0000313" key="9">
    <source>
        <dbReference type="EMBL" id="EEE68004.1"/>
    </source>
</evidence>
<feature type="region of interest" description="Disordered" evidence="8">
    <location>
        <begin position="1"/>
        <end position="22"/>
    </location>
</feature>
<reference evidence="9" key="2">
    <citation type="submission" date="2008-12" db="EMBL/GenBank/DDBJ databases">
        <title>Improved gene annotation of the rice (Oryza sativa) genomes.</title>
        <authorList>
            <person name="Wang J."/>
            <person name="Li R."/>
            <person name="Fan W."/>
            <person name="Huang Q."/>
            <person name="Zhang J."/>
            <person name="Zhou Y."/>
            <person name="Hu Y."/>
            <person name="Zi S."/>
            <person name="Li J."/>
            <person name="Ni P."/>
            <person name="Zheng H."/>
            <person name="Zhang Y."/>
            <person name="Zhao M."/>
            <person name="Hao Q."/>
            <person name="McDermott J."/>
            <person name="Samudrala R."/>
            <person name="Kristiansen K."/>
            <person name="Wong G.K.-S."/>
        </authorList>
    </citation>
    <scope>NUCLEOTIDE SEQUENCE</scope>
</reference>
<dbReference type="Proteomes" id="UP000007752">
    <property type="component" value="Chromosome 8"/>
</dbReference>
<evidence type="ECO:0000256" key="8">
    <source>
        <dbReference type="SAM" id="MobiDB-lite"/>
    </source>
</evidence>
<protein>
    <recommendedName>
        <fullName evidence="6">Mediator of RNA polymerase II transcription subunit 21</fullName>
    </recommendedName>
</protein>
<comment type="function">
    <text evidence="6">Component of the Mediator complex, a coactivator involved in the regulated transcription of nearly all RNA polymerase II-dependent genes. Mediator functions as a bridge to convey information from gene-specific regulatory proteins to the basal RNA polymerase II transcription machinery. Mediator is recruited to promoters by direct interactions with regulatory proteins and serves as a scaffold for the assembly of a functional preinitiation complex with RNA polymerase II and the general transcription factors.</text>
</comment>
<keyword evidence="7" id="KW-0175">Coiled coil</keyword>
<evidence type="ECO:0000256" key="1">
    <source>
        <dbReference type="ARBA" id="ARBA00004123"/>
    </source>
</evidence>
<name>B9FYY7_ORYSJ</name>